<organism evidence="4 5">
    <name type="scientific">Sporormia fimetaria CBS 119925</name>
    <dbReference type="NCBI Taxonomy" id="1340428"/>
    <lineage>
        <taxon>Eukaryota</taxon>
        <taxon>Fungi</taxon>
        <taxon>Dikarya</taxon>
        <taxon>Ascomycota</taxon>
        <taxon>Pezizomycotina</taxon>
        <taxon>Dothideomycetes</taxon>
        <taxon>Pleosporomycetidae</taxon>
        <taxon>Pleosporales</taxon>
        <taxon>Sporormiaceae</taxon>
        <taxon>Sporormia</taxon>
    </lineage>
</organism>
<dbReference type="PANTHER" id="PTHR47706">
    <property type="entry name" value="NMRA-LIKE FAMILY PROTEIN"/>
    <property type="match status" value="1"/>
</dbReference>
<evidence type="ECO:0000313" key="5">
    <source>
        <dbReference type="Proteomes" id="UP000799440"/>
    </source>
</evidence>
<dbReference type="InterPro" id="IPR008030">
    <property type="entry name" value="NmrA-like"/>
</dbReference>
<dbReference type="GO" id="GO:0016491">
    <property type="term" value="F:oxidoreductase activity"/>
    <property type="evidence" value="ECO:0007669"/>
    <property type="project" value="UniProtKB-KW"/>
</dbReference>
<dbReference type="Gene3D" id="3.40.50.720">
    <property type="entry name" value="NAD(P)-binding Rossmann-like Domain"/>
    <property type="match status" value="1"/>
</dbReference>
<dbReference type="AlphaFoldDB" id="A0A6A6UZG9"/>
<proteinExistence type="predicted"/>
<dbReference type="EMBL" id="MU006608">
    <property type="protein sequence ID" value="KAF2742461.1"/>
    <property type="molecule type" value="Genomic_DNA"/>
</dbReference>
<keyword evidence="1" id="KW-0521">NADP</keyword>
<keyword evidence="5" id="KW-1185">Reference proteome</keyword>
<dbReference type="PANTHER" id="PTHR47706:SF9">
    <property type="entry name" value="NMRA-LIKE DOMAIN-CONTAINING PROTEIN-RELATED"/>
    <property type="match status" value="1"/>
</dbReference>
<dbReference type="CDD" id="cd05259">
    <property type="entry name" value="PCBER_SDR_a"/>
    <property type="match status" value="1"/>
</dbReference>
<dbReference type="Pfam" id="PF05368">
    <property type="entry name" value="NmrA"/>
    <property type="match status" value="1"/>
</dbReference>
<gene>
    <name evidence="4" type="ORF">M011DRAFT_412502</name>
</gene>
<keyword evidence="2" id="KW-0560">Oxidoreductase</keyword>
<dbReference type="SUPFAM" id="SSF51735">
    <property type="entry name" value="NAD(P)-binding Rossmann-fold domains"/>
    <property type="match status" value="1"/>
</dbReference>
<feature type="domain" description="NmrA-like" evidence="3">
    <location>
        <begin position="5"/>
        <end position="239"/>
    </location>
</feature>
<dbReference type="Gene3D" id="3.90.25.10">
    <property type="entry name" value="UDP-galactose 4-epimerase, domain 1"/>
    <property type="match status" value="1"/>
</dbReference>
<name>A0A6A6UZG9_9PLEO</name>
<evidence type="ECO:0000256" key="2">
    <source>
        <dbReference type="ARBA" id="ARBA00023002"/>
    </source>
</evidence>
<evidence type="ECO:0000259" key="3">
    <source>
        <dbReference type="Pfam" id="PF05368"/>
    </source>
</evidence>
<protein>
    <submittedName>
        <fullName evidence="4">NAD(P)-binding protein</fullName>
    </submittedName>
</protein>
<reference evidence="4" key="1">
    <citation type="journal article" date="2020" name="Stud. Mycol.">
        <title>101 Dothideomycetes genomes: a test case for predicting lifestyles and emergence of pathogens.</title>
        <authorList>
            <person name="Haridas S."/>
            <person name="Albert R."/>
            <person name="Binder M."/>
            <person name="Bloem J."/>
            <person name="Labutti K."/>
            <person name="Salamov A."/>
            <person name="Andreopoulos B."/>
            <person name="Baker S."/>
            <person name="Barry K."/>
            <person name="Bills G."/>
            <person name="Bluhm B."/>
            <person name="Cannon C."/>
            <person name="Castanera R."/>
            <person name="Culley D."/>
            <person name="Daum C."/>
            <person name="Ezra D."/>
            <person name="Gonzalez J."/>
            <person name="Henrissat B."/>
            <person name="Kuo A."/>
            <person name="Liang C."/>
            <person name="Lipzen A."/>
            <person name="Lutzoni F."/>
            <person name="Magnuson J."/>
            <person name="Mondo S."/>
            <person name="Nolan M."/>
            <person name="Ohm R."/>
            <person name="Pangilinan J."/>
            <person name="Park H.-J."/>
            <person name="Ramirez L."/>
            <person name="Alfaro M."/>
            <person name="Sun H."/>
            <person name="Tritt A."/>
            <person name="Yoshinaga Y."/>
            <person name="Zwiers L.-H."/>
            <person name="Turgeon B."/>
            <person name="Goodwin S."/>
            <person name="Spatafora J."/>
            <person name="Crous P."/>
            <person name="Grigoriev I."/>
        </authorList>
    </citation>
    <scope>NUCLEOTIDE SEQUENCE</scope>
    <source>
        <strain evidence="4">CBS 119925</strain>
    </source>
</reference>
<accession>A0A6A6UZG9</accession>
<dbReference type="Proteomes" id="UP000799440">
    <property type="component" value="Unassembled WGS sequence"/>
</dbReference>
<sequence>MPELQNIALIGASGTIGRPILSALRAHPTFIPYVLNRQSSKSIYPRTRVITIPDDLSVSEIAASLREHSIHALIIAIAGSHVSEQKRLIDAALESGCVRRVIPAEFGSCDSADDETNSVLPLMKGKSEVRGYVEGVCEKSRGRLSWSSVVTGHFFDWGLGNGFLKYDVKSKKAWIVDGGDVRFSTSTLGFVADAVVRVLEREEGTRNRMLYVQGLYVTQNEVLRELERVTGGKWEVVEQRSEKELEVLRPRMLEGDMEAREEVVAIWGIIRGDWTKKEGFANELLGLKEEDLRSVVEEVVKSQA</sequence>
<dbReference type="InterPro" id="IPR036291">
    <property type="entry name" value="NAD(P)-bd_dom_sf"/>
</dbReference>
<dbReference type="OrthoDB" id="9984533at2759"/>
<dbReference type="InterPro" id="IPR051609">
    <property type="entry name" value="NmrA/Isoflavone_reductase-like"/>
</dbReference>
<evidence type="ECO:0000256" key="1">
    <source>
        <dbReference type="ARBA" id="ARBA00022857"/>
    </source>
</evidence>
<evidence type="ECO:0000313" key="4">
    <source>
        <dbReference type="EMBL" id="KAF2742461.1"/>
    </source>
</evidence>
<dbReference type="InterPro" id="IPR045312">
    <property type="entry name" value="PCBER-like"/>
</dbReference>